<proteinExistence type="predicted"/>
<feature type="compositionally biased region" description="Basic and acidic residues" evidence="1">
    <location>
        <begin position="463"/>
        <end position="481"/>
    </location>
</feature>
<sequence>MWNFLAAVRSGHPDIRKVLRTNETGQAVVSTGPRVVHESTRSKKIIDTEDTRDLSSVQPDGKIITESQRTTEHEEIRDDELPADAVVQDSHKESSERYLKTRDQVDVDYLADGVNIGHEMKFKTENVEVERRGDGLDEPDFDSLSARLRRRTQNRPPHRYRGLENPNASPLDRKDALSGQPLDFDKEEQTRKVETSKWLEHHFGSESRSSNNSLIDDVEQPPKTSFFNVTIKSQPSRSAEPEYLQRNYSPPIRTSPRDYTPEPEREENPRYFKGITEWTERRQENHYSSERRSPFYQDRPSPTERLQQRSPVPDYRDNVENMRGSRDNLIEIRDIHRPEYRDNYRDERVYQTREVNREYRNNYRDKDYREYKEPLRDYNWDYKRENGIDHNGGMRENGGFRENGGIRQNGGTRENGHIHREDEYRETQENHRGYRENYNSINRRDMRSRSPEIIPTPPHRKRGVAERRQRIVEEKRYENGYRRSPPVQLDAPLEEPPPDYSPPSPPPMPREEKKIIQKTRFAADPPKAKSGNIIGQSIRKLVGKIRSASAERKARQRAKRSPSPSYQPGHIIDGNIHGSMENGRPVQRYYLGEDPFAGSIYGRENKYDGVKPARSSRRNREDEPRSQSTLGRFSKSTGKLSSTLPDQRKNSQTLPRHMSRHQSPPRLERNNKSNSTINVSIINTVRPQHEGPAKPARTYRSNLSRSKSFNINSAEMNGLISSLSRSQRDLNEDSYNRLRNGSSENKRLFMKNLKDRSPELFKTLHESQDSFPRTTPKSSKNYNGDIYEPPTRLRDTYAISSTPIRSLRRGSNSSDYSETYRTTTRSDDPKRPSVTNTTKTISKKTVPSKDGRSFETIESSETKSITKSSYRGDQKQYREPERRYTPSPVVIEVRNNYRK</sequence>
<evidence type="ECO:0000256" key="1">
    <source>
        <dbReference type="SAM" id="MobiDB-lite"/>
    </source>
</evidence>
<accession>A0AAW1VGX5</accession>
<feature type="region of interest" description="Disordered" evidence="1">
    <location>
        <begin position="390"/>
        <end position="511"/>
    </location>
</feature>
<feature type="compositionally biased region" description="Basic and acidic residues" evidence="1">
    <location>
        <begin position="278"/>
        <end position="293"/>
    </location>
</feature>
<reference evidence="2 3" key="1">
    <citation type="submission" date="2023-03" db="EMBL/GenBank/DDBJ databases">
        <title>Genome insight into feeding habits of ladybird beetles.</title>
        <authorList>
            <person name="Li H.-S."/>
            <person name="Huang Y.-H."/>
            <person name="Pang H."/>
        </authorList>
    </citation>
    <scope>NUCLEOTIDE SEQUENCE [LARGE SCALE GENOMIC DNA]</scope>
    <source>
        <strain evidence="2">SYSU_2023b</strain>
        <tissue evidence="2">Whole body</tissue>
    </source>
</reference>
<organism evidence="2 3">
    <name type="scientific">Henosepilachna vigintioctopunctata</name>
    <dbReference type="NCBI Taxonomy" id="420089"/>
    <lineage>
        <taxon>Eukaryota</taxon>
        <taxon>Metazoa</taxon>
        <taxon>Ecdysozoa</taxon>
        <taxon>Arthropoda</taxon>
        <taxon>Hexapoda</taxon>
        <taxon>Insecta</taxon>
        <taxon>Pterygota</taxon>
        <taxon>Neoptera</taxon>
        <taxon>Endopterygota</taxon>
        <taxon>Coleoptera</taxon>
        <taxon>Polyphaga</taxon>
        <taxon>Cucujiformia</taxon>
        <taxon>Coccinelloidea</taxon>
        <taxon>Coccinellidae</taxon>
        <taxon>Epilachninae</taxon>
        <taxon>Epilachnini</taxon>
        <taxon>Henosepilachna</taxon>
    </lineage>
</organism>
<feature type="compositionally biased region" description="Basic and acidic residues" evidence="1">
    <location>
        <begin position="255"/>
        <end position="270"/>
    </location>
</feature>
<dbReference type="EMBL" id="JARQZJ010000149">
    <property type="protein sequence ID" value="KAK9893098.1"/>
    <property type="molecule type" value="Genomic_DNA"/>
</dbReference>
<keyword evidence="3" id="KW-1185">Reference proteome</keyword>
<feature type="compositionally biased region" description="Polar residues" evidence="1">
    <location>
        <begin position="769"/>
        <end position="782"/>
    </location>
</feature>
<feature type="compositionally biased region" description="Basic and acidic residues" evidence="1">
    <location>
        <begin position="870"/>
        <end position="884"/>
    </location>
</feature>
<feature type="region of interest" description="Disordered" evidence="1">
    <location>
        <begin position="764"/>
        <end position="899"/>
    </location>
</feature>
<name>A0AAW1VGX5_9CUCU</name>
<feature type="compositionally biased region" description="Polar residues" evidence="1">
    <location>
        <begin position="626"/>
        <end position="654"/>
    </location>
</feature>
<feature type="compositionally biased region" description="Low complexity" evidence="1">
    <location>
        <begin position="856"/>
        <end position="869"/>
    </location>
</feature>
<feature type="compositionally biased region" description="Basic and acidic residues" evidence="1">
    <location>
        <begin position="183"/>
        <end position="205"/>
    </location>
</feature>
<feature type="compositionally biased region" description="Pro residues" evidence="1">
    <location>
        <begin position="498"/>
        <end position="508"/>
    </location>
</feature>
<feature type="compositionally biased region" description="Basic and acidic residues" evidence="1">
    <location>
        <begin position="414"/>
        <end position="435"/>
    </location>
</feature>
<feature type="region of interest" description="Disordered" evidence="1">
    <location>
        <begin position="597"/>
        <end position="704"/>
    </location>
</feature>
<feature type="region of interest" description="Disordered" evidence="1">
    <location>
        <begin position="128"/>
        <end position="320"/>
    </location>
</feature>
<feature type="compositionally biased region" description="Polar residues" evidence="1">
    <location>
        <begin position="798"/>
        <end position="823"/>
    </location>
</feature>
<dbReference type="AlphaFoldDB" id="A0AAW1VGX5"/>
<feature type="compositionally biased region" description="Polar residues" evidence="1">
    <location>
        <begin position="222"/>
        <end position="237"/>
    </location>
</feature>
<feature type="region of interest" description="Disordered" evidence="1">
    <location>
        <begin position="545"/>
        <end position="580"/>
    </location>
</feature>
<dbReference type="Proteomes" id="UP001431783">
    <property type="component" value="Unassembled WGS sequence"/>
</dbReference>
<comment type="caution">
    <text evidence="2">The sequence shown here is derived from an EMBL/GenBank/DDBJ whole genome shotgun (WGS) entry which is preliminary data.</text>
</comment>
<feature type="compositionally biased region" description="Polar residues" evidence="1">
    <location>
        <begin position="672"/>
        <end position="686"/>
    </location>
</feature>
<feature type="compositionally biased region" description="Basic residues" evidence="1">
    <location>
        <begin position="147"/>
        <end position="160"/>
    </location>
</feature>
<evidence type="ECO:0000313" key="3">
    <source>
        <dbReference type="Proteomes" id="UP001431783"/>
    </source>
</evidence>
<protein>
    <submittedName>
        <fullName evidence="2">Uncharacterized protein</fullName>
    </submittedName>
</protein>
<gene>
    <name evidence="2" type="ORF">WA026_023771</name>
</gene>
<evidence type="ECO:0000313" key="2">
    <source>
        <dbReference type="EMBL" id="KAK9893098.1"/>
    </source>
</evidence>
<feature type="compositionally biased region" description="Polar residues" evidence="1">
    <location>
        <begin position="833"/>
        <end position="845"/>
    </location>
</feature>